<evidence type="ECO:0000256" key="1">
    <source>
        <dbReference type="SAM" id="SignalP"/>
    </source>
</evidence>
<comment type="caution">
    <text evidence="2">The sequence shown here is derived from an EMBL/GenBank/DDBJ whole genome shotgun (WGS) entry which is preliminary data.</text>
</comment>
<evidence type="ECO:0000313" key="2">
    <source>
        <dbReference type="EMBL" id="MDM4018325.1"/>
    </source>
</evidence>
<protein>
    <submittedName>
        <fullName evidence="2">Uncharacterized protein</fullName>
    </submittedName>
</protein>
<feature type="chain" id="PRO_5045761930" evidence="1">
    <location>
        <begin position="27"/>
        <end position="270"/>
    </location>
</feature>
<reference evidence="2 3" key="1">
    <citation type="submission" date="2023-06" db="EMBL/GenBank/DDBJ databases">
        <title>Roseiconus lacunae JC819 isolated from Gulf of Mannar region, Tamil Nadu.</title>
        <authorList>
            <person name="Pk S."/>
            <person name="Ch S."/>
            <person name="Ch V.R."/>
        </authorList>
    </citation>
    <scope>NUCLEOTIDE SEQUENCE [LARGE SCALE GENOMIC DNA]</scope>
    <source>
        <strain evidence="2 3">JC819</strain>
    </source>
</reference>
<organism evidence="2 3">
    <name type="scientific">Roseiconus lacunae</name>
    <dbReference type="NCBI Taxonomy" id="2605694"/>
    <lineage>
        <taxon>Bacteria</taxon>
        <taxon>Pseudomonadati</taxon>
        <taxon>Planctomycetota</taxon>
        <taxon>Planctomycetia</taxon>
        <taxon>Pirellulales</taxon>
        <taxon>Pirellulaceae</taxon>
        <taxon>Roseiconus</taxon>
    </lineage>
</organism>
<dbReference type="RefSeq" id="WP_289166104.1">
    <property type="nucleotide sequence ID" value="NZ_JASZZN010000020.1"/>
</dbReference>
<dbReference type="EMBL" id="JASZZN010000020">
    <property type="protein sequence ID" value="MDM4018325.1"/>
    <property type="molecule type" value="Genomic_DNA"/>
</dbReference>
<evidence type="ECO:0000313" key="3">
    <source>
        <dbReference type="Proteomes" id="UP001239462"/>
    </source>
</evidence>
<keyword evidence="1" id="KW-0732">Signal</keyword>
<name>A0ABT7PP86_9BACT</name>
<sequence>MDCQPAPPKARWTTVALFAALCAAYAAENRPCAAVEARLDDAAESHSTDDAPFQVTIEISEIVDGKPHPIDRHLVIFKDNRAYDFSLVPPMDVTVVDWNEKQMTVLSRQKSLQSSIPIASVLQTAAQIRVFAKKNDAEERLGISAQATRTADGAVELAFADYQYRATTHQATTPQQAARFAQFTGAVKRLNLARHRGAPPFARISLGNEIASKGEFPKNVQLTIGNGSTTRTLVSHYTAKDALSPESEDRVNKVQGMMTLYSDVPLSDLP</sequence>
<keyword evidence="3" id="KW-1185">Reference proteome</keyword>
<dbReference type="Proteomes" id="UP001239462">
    <property type="component" value="Unassembled WGS sequence"/>
</dbReference>
<gene>
    <name evidence="2" type="ORF">QTN89_22935</name>
</gene>
<feature type="signal peptide" evidence="1">
    <location>
        <begin position="1"/>
        <end position="26"/>
    </location>
</feature>
<accession>A0ABT7PP86</accession>
<proteinExistence type="predicted"/>